<evidence type="ECO:0000259" key="1">
    <source>
        <dbReference type="Pfam" id="PF13529"/>
    </source>
</evidence>
<dbReference type="PANTHER" id="PTHR37806:SF1">
    <property type="entry name" value="PEPTIDASE C39-LIKE DOMAIN-CONTAINING PROTEIN"/>
    <property type="match status" value="1"/>
</dbReference>
<dbReference type="PANTHER" id="PTHR37806">
    <property type="entry name" value="LMO0724 PROTEIN"/>
    <property type="match status" value="1"/>
</dbReference>
<evidence type="ECO:0000313" key="5">
    <source>
        <dbReference type="Proteomes" id="UP000051751"/>
    </source>
</evidence>
<sequence>MTPIDQRAYKLTDGYEAACALAALHYQGILLNTTLDQFITTMPIAADHDPHHGFSGNLFAETPDACATILPKPLVEWLRRYTDDVVNLSGKTPLQLQAALVKATPIIIWAPLKFNWPEFRRYDWGIGIVNFHTVLLDGYAPEEGYHIVDPSNGTTYWISSEKFENSYNLRKYAVGIQA</sequence>
<gene>
    <name evidence="2" type="ORF">IV38_GL000473</name>
    <name evidence="3" type="ORF">IV40_GL000195</name>
</gene>
<organism evidence="2 5">
    <name type="scientific">Lactobacillus selangorensis</name>
    <dbReference type="NCBI Taxonomy" id="81857"/>
    <lineage>
        <taxon>Bacteria</taxon>
        <taxon>Bacillati</taxon>
        <taxon>Bacillota</taxon>
        <taxon>Bacilli</taxon>
        <taxon>Lactobacillales</taxon>
        <taxon>Lactobacillaceae</taxon>
        <taxon>Lactobacillus</taxon>
    </lineage>
</organism>
<comment type="caution">
    <text evidence="2">The sequence shown here is derived from an EMBL/GenBank/DDBJ whole genome shotgun (WGS) entry which is preliminary data.</text>
</comment>
<name>A0A0R2FLY2_9LACO</name>
<dbReference type="Gene3D" id="3.90.70.10">
    <property type="entry name" value="Cysteine proteinases"/>
    <property type="match status" value="1"/>
</dbReference>
<dbReference type="EMBL" id="JQAT01000001">
    <property type="protein sequence ID" value="KRN29587.1"/>
    <property type="molecule type" value="Genomic_DNA"/>
</dbReference>
<feature type="domain" description="Peptidase C39-like" evidence="1">
    <location>
        <begin position="14"/>
        <end position="150"/>
    </location>
</feature>
<proteinExistence type="predicted"/>
<keyword evidence="4" id="KW-1185">Reference proteome</keyword>
<dbReference type="AlphaFoldDB" id="A0A0R2FLY2"/>
<dbReference type="InterPro" id="IPR039564">
    <property type="entry name" value="Peptidase_C39-like"/>
</dbReference>
<dbReference type="PATRIC" id="fig|81857.3.peg.477"/>
<accession>A0A0R2FLY2</accession>
<protein>
    <recommendedName>
        <fullName evidence="1">Peptidase C39-like domain-containing protein</fullName>
    </recommendedName>
</protein>
<dbReference type="STRING" id="81857.IV38_GL000473"/>
<dbReference type="Proteomes" id="UP000051751">
    <property type="component" value="Unassembled WGS sequence"/>
</dbReference>
<evidence type="ECO:0000313" key="2">
    <source>
        <dbReference type="EMBL" id="KRN29587.1"/>
    </source>
</evidence>
<evidence type="ECO:0000313" key="4">
    <source>
        <dbReference type="Proteomes" id="UP000051645"/>
    </source>
</evidence>
<dbReference type="EMBL" id="JQAZ01000001">
    <property type="protein sequence ID" value="KRN33883.1"/>
    <property type="molecule type" value="Genomic_DNA"/>
</dbReference>
<evidence type="ECO:0000313" key="3">
    <source>
        <dbReference type="EMBL" id="KRN33883.1"/>
    </source>
</evidence>
<reference evidence="4 5" key="1">
    <citation type="journal article" date="2015" name="Genome Announc.">
        <title>Expanding the biotechnology potential of lactobacilli through comparative genomics of 213 strains and associated genera.</title>
        <authorList>
            <person name="Sun Z."/>
            <person name="Harris H.M."/>
            <person name="McCann A."/>
            <person name="Guo C."/>
            <person name="Argimon S."/>
            <person name="Zhang W."/>
            <person name="Yang X."/>
            <person name="Jeffery I.B."/>
            <person name="Cooney J.C."/>
            <person name="Kagawa T.F."/>
            <person name="Liu W."/>
            <person name="Song Y."/>
            <person name="Salvetti E."/>
            <person name="Wrobel A."/>
            <person name="Rasinkangas P."/>
            <person name="Parkhill J."/>
            <person name="Rea M.C."/>
            <person name="O'Sullivan O."/>
            <person name="Ritari J."/>
            <person name="Douillard F.P."/>
            <person name="Paul Ross R."/>
            <person name="Yang R."/>
            <person name="Briner A.E."/>
            <person name="Felis G.E."/>
            <person name="de Vos W.M."/>
            <person name="Barrangou R."/>
            <person name="Klaenhammer T.R."/>
            <person name="Caufield P.W."/>
            <person name="Cui Y."/>
            <person name="Zhang H."/>
            <person name="O'Toole P.W."/>
        </authorList>
    </citation>
    <scope>NUCLEOTIDE SEQUENCE [LARGE SCALE GENOMIC DNA]</scope>
    <source>
        <strain evidence="2 5">ATCC BAA-66</strain>
        <strain evidence="3 4">DSM 13344</strain>
    </source>
</reference>
<dbReference type="Proteomes" id="UP000051645">
    <property type="component" value="Unassembled WGS sequence"/>
</dbReference>
<dbReference type="Pfam" id="PF13529">
    <property type="entry name" value="Peptidase_C39_2"/>
    <property type="match status" value="1"/>
</dbReference>